<dbReference type="PANTHER" id="PTHR30203:SF32">
    <property type="entry name" value="CATION EFFLUX SYSTEM PROTEIN CUSC"/>
    <property type="match status" value="1"/>
</dbReference>
<organism evidence="2 3">
    <name type="scientific">Candidatus Spyradenecus faecavium</name>
    <dbReference type="NCBI Taxonomy" id="2840947"/>
    <lineage>
        <taxon>Bacteria</taxon>
        <taxon>Pseudomonadati</taxon>
        <taxon>Lentisphaerota</taxon>
        <taxon>Lentisphaeria</taxon>
        <taxon>Lentisphaerales</taxon>
        <taxon>Lentisphaeraceae</taxon>
        <taxon>Lentisphaeraceae incertae sedis</taxon>
        <taxon>Candidatus Spyradenecus</taxon>
    </lineage>
</organism>
<evidence type="ECO:0000313" key="2">
    <source>
        <dbReference type="EMBL" id="HIV09623.1"/>
    </source>
</evidence>
<dbReference type="PROSITE" id="PS51257">
    <property type="entry name" value="PROKAR_LIPOPROTEIN"/>
    <property type="match status" value="1"/>
</dbReference>
<evidence type="ECO:0000256" key="1">
    <source>
        <dbReference type="ARBA" id="ARBA00007613"/>
    </source>
</evidence>
<dbReference type="InterPro" id="IPR010131">
    <property type="entry name" value="MdtP/NodT-like"/>
</dbReference>
<name>A0A9D1NNG5_9BACT</name>
<dbReference type="AlphaFoldDB" id="A0A9D1NNG5"/>
<evidence type="ECO:0000313" key="3">
    <source>
        <dbReference type="Proteomes" id="UP000886845"/>
    </source>
</evidence>
<dbReference type="InterPro" id="IPR003423">
    <property type="entry name" value="OMP_efflux"/>
</dbReference>
<accession>A0A9D1NNG5</accession>
<dbReference type="EMBL" id="DVOR01000189">
    <property type="protein sequence ID" value="HIV09623.1"/>
    <property type="molecule type" value="Genomic_DNA"/>
</dbReference>
<proteinExistence type="inferred from homology"/>
<comment type="caution">
    <text evidence="2">The sequence shown here is derived from an EMBL/GenBank/DDBJ whole genome shotgun (WGS) entry which is preliminary data.</text>
</comment>
<sequence length="529" mass="57281">MKTSTLTLCLILTLAAGCSIPNHKPYAERPVTDVLDAATVAKDTRQDALPGLLRDAPAPELDAWWKAFADEPLNRLLAKAYAANRNLAAARANLAAARATWRYQEGALWPQADLGADVSRNRTSHYGRAGYDRYSNYTLNASARWELDLFGKNTYLIDAAEAEAQASEADLKAMWVAVSADLATYYVELRTLQGRLMVAQDNLRLQQDNYDLLADRHASGLTTALVLSQAEYDLHNTAATIPALKAQITAAEDAIALLCGVAPGTLPPEIVDIPDFMATQAQPGDARDEGGRKAIGLRPTAIPAAKDLNLDDGIPANAIRRRPDVYASERRLKAATDTLGSAKAERYPTVYISGNFGLDSVHLGDLFDWDSHVYGIGPGVTLPIFHGGQIVANIDIRTEQQKAALADYEHTVISALADIRDALSGCTQERQRLSELRQGVRAAQDAYEIAGNSYDAGIGDFFDLLDAQRQVLSLDDARVTSEGEIAKQQIALYRALCGGWQGQENEDTPNALFGEAAPEEPLLAPLVQP</sequence>
<dbReference type="Gene3D" id="2.20.200.10">
    <property type="entry name" value="Outer membrane efflux proteins (OEP)"/>
    <property type="match status" value="1"/>
</dbReference>
<reference evidence="2" key="1">
    <citation type="submission" date="2020-10" db="EMBL/GenBank/DDBJ databases">
        <authorList>
            <person name="Gilroy R."/>
        </authorList>
    </citation>
    <scope>NUCLEOTIDE SEQUENCE</scope>
    <source>
        <strain evidence="2">35461</strain>
    </source>
</reference>
<gene>
    <name evidence="2" type="ORF">IAC79_05890</name>
</gene>
<feature type="non-terminal residue" evidence="2">
    <location>
        <position position="529"/>
    </location>
</feature>
<dbReference type="GO" id="GO:0015562">
    <property type="term" value="F:efflux transmembrane transporter activity"/>
    <property type="evidence" value="ECO:0007669"/>
    <property type="project" value="InterPro"/>
</dbReference>
<protein>
    <submittedName>
        <fullName evidence="2">TolC family protein</fullName>
    </submittedName>
</protein>
<dbReference type="Pfam" id="PF02321">
    <property type="entry name" value="OEP"/>
    <property type="match status" value="2"/>
</dbReference>
<reference evidence="2" key="2">
    <citation type="journal article" date="2021" name="PeerJ">
        <title>Extensive microbial diversity within the chicken gut microbiome revealed by metagenomics and culture.</title>
        <authorList>
            <person name="Gilroy R."/>
            <person name="Ravi A."/>
            <person name="Getino M."/>
            <person name="Pursley I."/>
            <person name="Horton D.L."/>
            <person name="Alikhan N.F."/>
            <person name="Baker D."/>
            <person name="Gharbi K."/>
            <person name="Hall N."/>
            <person name="Watson M."/>
            <person name="Adriaenssens E.M."/>
            <person name="Foster-Nyarko E."/>
            <person name="Jarju S."/>
            <person name="Secka A."/>
            <person name="Antonio M."/>
            <person name="Oren A."/>
            <person name="Chaudhuri R.R."/>
            <person name="La Ragione R."/>
            <person name="Hildebrand F."/>
            <person name="Pallen M.J."/>
        </authorList>
    </citation>
    <scope>NUCLEOTIDE SEQUENCE</scope>
    <source>
        <strain evidence="2">35461</strain>
    </source>
</reference>
<dbReference type="PANTHER" id="PTHR30203">
    <property type="entry name" value="OUTER MEMBRANE CATION EFFLUX PROTEIN"/>
    <property type="match status" value="1"/>
</dbReference>
<dbReference type="SUPFAM" id="SSF56954">
    <property type="entry name" value="Outer membrane efflux proteins (OEP)"/>
    <property type="match status" value="1"/>
</dbReference>
<dbReference type="Gene3D" id="1.20.1600.10">
    <property type="entry name" value="Outer membrane efflux proteins (OEP)"/>
    <property type="match status" value="1"/>
</dbReference>
<comment type="similarity">
    <text evidence="1">Belongs to the outer membrane factor (OMF) (TC 1.B.17) family.</text>
</comment>
<dbReference type="Proteomes" id="UP000886845">
    <property type="component" value="Unassembled WGS sequence"/>
</dbReference>